<evidence type="ECO:0000313" key="1">
    <source>
        <dbReference type="EMBL" id="GEP60338.1"/>
    </source>
</evidence>
<accession>A0A512NN24</accession>
<keyword evidence="2" id="KW-1185">Reference proteome</keyword>
<dbReference type="NCBIfam" id="TIGR02466">
    <property type="entry name" value="TIGR02466 family protein"/>
    <property type="match status" value="1"/>
</dbReference>
<dbReference type="InterPro" id="IPR012668">
    <property type="entry name" value="CHP02466"/>
</dbReference>
<dbReference type="Gene3D" id="2.60.120.620">
    <property type="entry name" value="q2cbj1_9rhob like domain"/>
    <property type="match status" value="1"/>
</dbReference>
<organism evidence="1 2">
    <name type="scientific">Reyranella soli</name>
    <dbReference type="NCBI Taxonomy" id="1230389"/>
    <lineage>
        <taxon>Bacteria</taxon>
        <taxon>Pseudomonadati</taxon>
        <taxon>Pseudomonadota</taxon>
        <taxon>Alphaproteobacteria</taxon>
        <taxon>Hyphomicrobiales</taxon>
        <taxon>Reyranellaceae</taxon>
        <taxon>Reyranella</taxon>
    </lineage>
</organism>
<gene>
    <name evidence="1" type="ORF">RSO01_75040</name>
</gene>
<proteinExistence type="predicted"/>
<protein>
    <recommendedName>
        <fullName evidence="3">2OG-Fe(II) oxygenase</fullName>
    </recommendedName>
</protein>
<dbReference type="EMBL" id="BKAJ01000158">
    <property type="protein sequence ID" value="GEP60338.1"/>
    <property type="molecule type" value="Genomic_DNA"/>
</dbReference>
<evidence type="ECO:0000313" key="2">
    <source>
        <dbReference type="Proteomes" id="UP000321058"/>
    </source>
</evidence>
<dbReference type="Proteomes" id="UP000321058">
    <property type="component" value="Unassembled WGS sequence"/>
</dbReference>
<dbReference type="AlphaFoldDB" id="A0A512NN24"/>
<sequence>MIEKQEVQEIFPTPLWIVDLQPAAAASLNAKLKAEIERMLTPRPKIPAGSNWQTPQDLHTKPAFAEFVKLIETASRGVARFLQVDQYPMLITGCWANINPPGAYHPMHHHPNNYLSGVYYVAVPSVGSQIIFQDPRGQASMIMPRPRQYTRLTANGANAQSKEGRLLIFPAWLKHTVPANDGESERISLSFNLMFKNFSETMAAPLWDATAGKEK</sequence>
<reference evidence="1 2" key="1">
    <citation type="submission" date="2019-07" db="EMBL/GenBank/DDBJ databases">
        <title>Whole genome shotgun sequence of Reyranella soli NBRC 108950.</title>
        <authorList>
            <person name="Hosoyama A."/>
            <person name="Uohara A."/>
            <person name="Ohji S."/>
            <person name="Ichikawa N."/>
        </authorList>
    </citation>
    <scope>NUCLEOTIDE SEQUENCE [LARGE SCALE GENOMIC DNA]</scope>
    <source>
        <strain evidence="1 2">NBRC 108950</strain>
    </source>
</reference>
<name>A0A512NN24_9HYPH</name>
<dbReference type="Pfam" id="PF13759">
    <property type="entry name" value="2OG-FeII_Oxy_5"/>
    <property type="match status" value="1"/>
</dbReference>
<dbReference type="RefSeq" id="WP_170303655.1">
    <property type="nucleotide sequence ID" value="NZ_BKAJ01000158.1"/>
</dbReference>
<evidence type="ECO:0008006" key="3">
    <source>
        <dbReference type="Google" id="ProtNLM"/>
    </source>
</evidence>
<comment type="caution">
    <text evidence="1">The sequence shown here is derived from an EMBL/GenBank/DDBJ whole genome shotgun (WGS) entry which is preliminary data.</text>
</comment>